<sequence>MENEVLKLASTQGIWAALSVALIFYILKGQEKRDAKQVERESKYQEIISTLTDKLNIIEDVKKDIEEVKSYILTQRN</sequence>
<comment type="caution">
    <text evidence="2">The sequence shown here is derived from an EMBL/GenBank/DDBJ whole genome shotgun (WGS) entry which is preliminary data.</text>
</comment>
<gene>
    <name evidence="2" type="ORF">KQI88_05640</name>
</gene>
<evidence type="ECO:0008006" key="4">
    <source>
        <dbReference type="Google" id="ProtNLM"/>
    </source>
</evidence>
<dbReference type="EMBL" id="JAHLQK010000002">
    <property type="protein sequence ID" value="MBU5675890.1"/>
    <property type="molecule type" value="Genomic_DNA"/>
</dbReference>
<name>A0ABS6G069_9FIRM</name>
<proteinExistence type="predicted"/>
<reference evidence="2 3" key="1">
    <citation type="submission" date="2021-06" db="EMBL/GenBank/DDBJ databases">
        <authorList>
            <person name="Sun Q."/>
            <person name="Li D."/>
        </authorList>
    </citation>
    <scope>NUCLEOTIDE SEQUENCE [LARGE SCALE GENOMIC DNA]</scope>
    <source>
        <strain evidence="2 3">MSJ-5</strain>
    </source>
</reference>
<dbReference type="Proteomes" id="UP000779508">
    <property type="component" value="Unassembled WGS sequence"/>
</dbReference>
<keyword evidence="1" id="KW-0812">Transmembrane</keyword>
<keyword evidence="1" id="KW-0472">Membrane</keyword>
<protein>
    <recommendedName>
        <fullName evidence="4">BhlA holin family protein</fullName>
    </recommendedName>
</protein>
<evidence type="ECO:0000313" key="3">
    <source>
        <dbReference type="Proteomes" id="UP000779508"/>
    </source>
</evidence>
<keyword evidence="1" id="KW-1133">Transmembrane helix</keyword>
<evidence type="ECO:0000256" key="1">
    <source>
        <dbReference type="SAM" id="Phobius"/>
    </source>
</evidence>
<evidence type="ECO:0000313" key="2">
    <source>
        <dbReference type="EMBL" id="MBU5675890.1"/>
    </source>
</evidence>
<dbReference type="RefSeq" id="WP_216415381.1">
    <property type="nucleotide sequence ID" value="NZ_JAHLQK010000002.1"/>
</dbReference>
<dbReference type="Pfam" id="PF10960">
    <property type="entry name" value="Holin_BhlA"/>
    <property type="match status" value="1"/>
</dbReference>
<feature type="transmembrane region" description="Helical" evidence="1">
    <location>
        <begin position="6"/>
        <end position="27"/>
    </location>
</feature>
<accession>A0ABS6G069</accession>
<dbReference type="InterPro" id="IPR024405">
    <property type="entry name" value="Phage_BhlA/UviB"/>
</dbReference>
<keyword evidence="3" id="KW-1185">Reference proteome</keyword>
<organism evidence="2 3">
    <name type="scientific">Alkaliphilus flagellatus</name>
    <dbReference type="NCBI Taxonomy" id="2841507"/>
    <lineage>
        <taxon>Bacteria</taxon>
        <taxon>Bacillati</taxon>
        <taxon>Bacillota</taxon>
        <taxon>Clostridia</taxon>
        <taxon>Peptostreptococcales</taxon>
        <taxon>Natronincolaceae</taxon>
        <taxon>Alkaliphilus</taxon>
    </lineage>
</organism>